<dbReference type="eggNOG" id="COG5263">
    <property type="taxonomic scope" value="Bacteria"/>
</dbReference>
<dbReference type="EMBL" id="AZCZ01000003">
    <property type="protein sequence ID" value="KRK39331.1"/>
    <property type="molecule type" value="Genomic_DNA"/>
</dbReference>
<evidence type="ECO:0000313" key="2">
    <source>
        <dbReference type="EMBL" id="KRK39331.1"/>
    </source>
</evidence>
<dbReference type="PATRIC" id="fig|1267003.4.peg.1195"/>
<dbReference type="Gene3D" id="3.90.70.10">
    <property type="entry name" value="Cysteine proteinases"/>
    <property type="match status" value="1"/>
</dbReference>
<organism evidence="2 3">
    <name type="scientific">Levilactobacillus parabrevis ATCC 53295</name>
    <dbReference type="NCBI Taxonomy" id="1267003"/>
    <lineage>
        <taxon>Bacteria</taxon>
        <taxon>Bacillati</taxon>
        <taxon>Bacillota</taxon>
        <taxon>Bacilli</taxon>
        <taxon>Lactobacillales</taxon>
        <taxon>Lactobacillaceae</taxon>
        <taxon>Levilactobacillus</taxon>
    </lineage>
</organism>
<evidence type="ECO:0000259" key="1">
    <source>
        <dbReference type="Pfam" id="PF13529"/>
    </source>
</evidence>
<feature type="domain" description="Peptidase C39-like" evidence="1">
    <location>
        <begin position="132"/>
        <end position="268"/>
    </location>
</feature>
<keyword evidence="3" id="KW-1185">Reference proteome</keyword>
<dbReference type="Pfam" id="PF13529">
    <property type="entry name" value="Peptidase_C39_2"/>
    <property type="match status" value="1"/>
</dbReference>
<sequence>MVKTSLSKRLLRNGAALLAIITVGSTVNIPLTAPASVTANAATKTVPEQTSKSWKSYKHEIHFVKKGYKVYQNKWHAVSSSNKLFHKAYKANGKYKLSNGRTYYRLYNSKKNYLGYVNAHAVATSKASKVMKVPYVSQYKPVFAPWGCASAAMTMLLRYRGVKVNLRYAQNHLPMVPTKGGQKGNVYTGAGFGHVITAAALTKYSHHWTKRTANISKANANTIKMYVQGGYPVLFYGYSSYQKNADKKRNHCKVIVGYKNGKFKVNDPLYYSSTAKAGTGGKNMKYDHGAISWESVSHFNKEYGKQAITIY</sequence>
<proteinExistence type="predicted"/>
<dbReference type="Proteomes" id="UP000051176">
    <property type="component" value="Unassembled WGS sequence"/>
</dbReference>
<dbReference type="AlphaFoldDB" id="A0A0R1H441"/>
<evidence type="ECO:0000313" key="3">
    <source>
        <dbReference type="Proteomes" id="UP000051176"/>
    </source>
</evidence>
<gene>
    <name evidence="2" type="ORF">FD07_GL001125</name>
</gene>
<dbReference type="RefSeq" id="WP_020088415.1">
    <property type="nucleotide sequence ID" value="NZ_AZCZ01000003.1"/>
</dbReference>
<protein>
    <recommendedName>
        <fullName evidence="1">Peptidase C39-like domain-containing protein</fullName>
    </recommendedName>
</protein>
<comment type="caution">
    <text evidence="2">The sequence shown here is derived from an EMBL/GenBank/DDBJ whole genome shotgun (WGS) entry which is preliminary data.</text>
</comment>
<reference evidence="2 3" key="1">
    <citation type="journal article" date="2015" name="Genome Announc.">
        <title>Expanding the biotechnology potential of lactobacilli through comparative genomics of 213 strains and associated genera.</title>
        <authorList>
            <person name="Sun Z."/>
            <person name="Harris H.M."/>
            <person name="McCann A."/>
            <person name="Guo C."/>
            <person name="Argimon S."/>
            <person name="Zhang W."/>
            <person name="Yang X."/>
            <person name="Jeffery I.B."/>
            <person name="Cooney J.C."/>
            <person name="Kagawa T.F."/>
            <person name="Liu W."/>
            <person name="Song Y."/>
            <person name="Salvetti E."/>
            <person name="Wrobel A."/>
            <person name="Rasinkangas P."/>
            <person name="Parkhill J."/>
            <person name="Rea M.C."/>
            <person name="O'Sullivan O."/>
            <person name="Ritari J."/>
            <person name="Douillard F.P."/>
            <person name="Paul Ross R."/>
            <person name="Yang R."/>
            <person name="Briner A.E."/>
            <person name="Felis G.E."/>
            <person name="de Vos W.M."/>
            <person name="Barrangou R."/>
            <person name="Klaenhammer T.R."/>
            <person name="Caufield P.W."/>
            <person name="Cui Y."/>
            <person name="Zhang H."/>
            <person name="O'Toole P.W."/>
        </authorList>
    </citation>
    <scope>NUCLEOTIDE SEQUENCE [LARGE SCALE GENOMIC DNA]</scope>
    <source>
        <strain evidence="2 3">ATCC 53295</strain>
    </source>
</reference>
<dbReference type="STRING" id="357278.IV61_GL000039"/>
<dbReference type="OrthoDB" id="2310618at2"/>
<dbReference type="InterPro" id="IPR039564">
    <property type="entry name" value="Peptidase_C39-like"/>
</dbReference>
<name>A0A0R1H441_9LACO</name>
<accession>A0A0R1H441</accession>